<dbReference type="EMBL" id="SPHZ02000003">
    <property type="protein sequence ID" value="KAF0927796.1"/>
    <property type="molecule type" value="Genomic_DNA"/>
</dbReference>
<dbReference type="InterPro" id="IPR045177">
    <property type="entry name" value="FDM1-5/IDN2"/>
</dbReference>
<dbReference type="PANTHER" id="PTHR21596">
    <property type="entry name" value="RIBONUCLEASE P SUBUNIT P38"/>
    <property type="match status" value="1"/>
</dbReference>
<dbReference type="GO" id="GO:0080188">
    <property type="term" value="P:gene silencing by siRNA-directed DNA methylation"/>
    <property type="evidence" value="ECO:0007669"/>
    <property type="project" value="InterPro"/>
</dbReference>
<evidence type="ECO:0000313" key="4">
    <source>
        <dbReference type="Proteomes" id="UP000479710"/>
    </source>
</evidence>
<keyword evidence="1" id="KW-0175">Coiled coil</keyword>
<accession>A0A6G1ET29</accession>
<feature type="coiled-coil region" evidence="1">
    <location>
        <begin position="106"/>
        <end position="150"/>
    </location>
</feature>
<sequence>MAAYIQPQVKLDTVDRLVWDVDHAAARVIVQAVDSAAENVRCFLARRVDWATLIWYLACYNGAYWQRLIWVQRPDLFRSPPVAKRRSMGPAAAIAAPDLGARVKLLVQYKAKLQDMELKMQELSVRSKQLEQEKEKMVDEMRAMESLNQALLIKGEKQQRRSAVQAVRKQLIHALEEVTNGRASIGIKRMGELDPRAFANAYRQTLAEDDDEQLHSEDDKQLDPALICSNWEAEINNSAW</sequence>
<dbReference type="AlphaFoldDB" id="A0A6G1ET29"/>
<evidence type="ECO:0000259" key="2">
    <source>
        <dbReference type="Pfam" id="PF03469"/>
    </source>
</evidence>
<protein>
    <recommendedName>
        <fullName evidence="2">Factor of DNA methylation 1-5/IDN2 domain-containing protein</fullName>
    </recommendedName>
</protein>
<evidence type="ECO:0000313" key="3">
    <source>
        <dbReference type="EMBL" id="KAF0927796.1"/>
    </source>
</evidence>
<dbReference type="InterPro" id="IPR005379">
    <property type="entry name" value="FDM1-5/IDN2_XH"/>
</dbReference>
<reference evidence="3 4" key="1">
    <citation type="submission" date="2019-11" db="EMBL/GenBank/DDBJ databases">
        <title>Whole genome sequence of Oryza granulata.</title>
        <authorList>
            <person name="Li W."/>
        </authorList>
    </citation>
    <scope>NUCLEOTIDE SEQUENCE [LARGE SCALE GENOMIC DNA]</scope>
    <source>
        <strain evidence="4">cv. Menghai</strain>
        <tissue evidence="3">Leaf</tissue>
    </source>
</reference>
<dbReference type="OrthoDB" id="1914988at2759"/>
<organism evidence="3 4">
    <name type="scientific">Oryza meyeriana var. granulata</name>
    <dbReference type="NCBI Taxonomy" id="110450"/>
    <lineage>
        <taxon>Eukaryota</taxon>
        <taxon>Viridiplantae</taxon>
        <taxon>Streptophyta</taxon>
        <taxon>Embryophyta</taxon>
        <taxon>Tracheophyta</taxon>
        <taxon>Spermatophyta</taxon>
        <taxon>Magnoliopsida</taxon>
        <taxon>Liliopsida</taxon>
        <taxon>Poales</taxon>
        <taxon>Poaceae</taxon>
        <taxon>BOP clade</taxon>
        <taxon>Oryzoideae</taxon>
        <taxon>Oryzeae</taxon>
        <taxon>Oryzinae</taxon>
        <taxon>Oryza</taxon>
        <taxon>Oryza meyeriana</taxon>
    </lineage>
</organism>
<dbReference type="Proteomes" id="UP000479710">
    <property type="component" value="Unassembled WGS sequence"/>
</dbReference>
<keyword evidence="4" id="KW-1185">Reference proteome</keyword>
<proteinExistence type="predicted"/>
<feature type="domain" description="Factor of DNA methylation 1-5/IDN2" evidence="2">
    <location>
        <begin position="188"/>
        <end position="240"/>
    </location>
</feature>
<dbReference type="Pfam" id="PF03469">
    <property type="entry name" value="XH"/>
    <property type="match status" value="1"/>
</dbReference>
<dbReference type="PANTHER" id="PTHR21596:SF73">
    <property type="entry name" value="FACTOR OF DNA METHYLATION 1-5_IDN2 DOMAIN-CONTAINING PROTEIN"/>
    <property type="match status" value="1"/>
</dbReference>
<gene>
    <name evidence="3" type="ORF">E2562_036216</name>
</gene>
<name>A0A6G1ET29_9ORYZ</name>
<evidence type="ECO:0000256" key="1">
    <source>
        <dbReference type="SAM" id="Coils"/>
    </source>
</evidence>
<comment type="caution">
    <text evidence="3">The sequence shown here is derived from an EMBL/GenBank/DDBJ whole genome shotgun (WGS) entry which is preliminary data.</text>
</comment>